<gene>
    <name evidence="1" type="ORF">C7447_11012</name>
</gene>
<evidence type="ECO:0008006" key="3">
    <source>
        <dbReference type="Google" id="ProtNLM"/>
    </source>
</evidence>
<dbReference type="InterPro" id="IPR036249">
    <property type="entry name" value="Thioredoxin-like_sf"/>
</dbReference>
<protein>
    <recommendedName>
        <fullName evidence="3">Thioredoxin-like protein</fullName>
    </recommendedName>
</protein>
<dbReference type="PROSITE" id="PS51257">
    <property type="entry name" value="PROKAR_LIPOPROTEIN"/>
    <property type="match status" value="1"/>
</dbReference>
<dbReference type="EMBL" id="VNIA01000010">
    <property type="protein sequence ID" value="TYP96053.1"/>
    <property type="molecule type" value="Genomic_DNA"/>
</dbReference>
<dbReference type="RefSeq" id="WP_148871252.1">
    <property type="nucleotide sequence ID" value="NZ_VNIA01000010.1"/>
</dbReference>
<sequence>MNKYLIPFLSILLIGCKGSKEDKTAYFGGKIINPKSDFVVLYNNDDVLDSIKLTEENTFTGKLEAIKAGLYYFKHGPEHQFVYLEPKDSLLLRLNTWDFDESLVFSGSHADRNNILIETFLQNEIDHRKFYKYYSLSAEKFKAKIDSTKTKKLKILEEYKMANEDASDDFLNILDIALTYPLYTKLENFVIDNSLKKSPEVLNNDFLTHRKIIDINKDSLMFFTPYRDYVYANLYSEVYQKKIKKDSDEFTISLLRDIDSKIHSPQLKNKILRRETIRHFYNKSSCQINKEAFNTFLSLSSNNEDKEIISKLLEDVKLVKSKHKIPSFTVMGANGSMEAIEKLIKGKKTVIYFRNKIHSSDDWVASRINYLINKNPDTQFLVININEEKNEFVKQLDIKHQYYLNQGSKAHSFLTSKFPRVILVNNKGIVENAFGALSSDKIEKQITDL</sequence>
<dbReference type="Proteomes" id="UP000323136">
    <property type="component" value="Unassembled WGS sequence"/>
</dbReference>
<organism evidence="1 2">
    <name type="scientific">Tenacibaculum adriaticum</name>
    <dbReference type="NCBI Taxonomy" id="413713"/>
    <lineage>
        <taxon>Bacteria</taxon>
        <taxon>Pseudomonadati</taxon>
        <taxon>Bacteroidota</taxon>
        <taxon>Flavobacteriia</taxon>
        <taxon>Flavobacteriales</taxon>
        <taxon>Flavobacteriaceae</taxon>
        <taxon>Tenacibaculum</taxon>
    </lineage>
</organism>
<reference evidence="1 2" key="1">
    <citation type="submission" date="2019-07" db="EMBL/GenBank/DDBJ databases">
        <title>Genomic Encyclopedia of Type Strains, Phase IV (KMG-IV): sequencing the most valuable type-strain genomes for metagenomic binning, comparative biology and taxonomic classification.</title>
        <authorList>
            <person name="Goeker M."/>
        </authorList>
    </citation>
    <scope>NUCLEOTIDE SEQUENCE [LARGE SCALE GENOMIC DNA]</scope>
    <source>
        <strain evidence="1 2">DSM 18961</strain>
    </source>
</reference>
<keyword evidence="2" id="KW-1185">Reference proteome</keyword>
<dbReference type="SUPFAM" id="SSF52833">
    <property type="entry name" value="Thioredoxin-like"/>
    <property type="match status" value="1"/>
</dbReference>
<comment type="caution">
    <text evidence="1">The sequence shown here is derived from an EMBL/GenBank/DDBJ whole genome shotgun (WGS) entry which is preliminary data.</text>
</comment>
<evidence type="ECO:0000313" key="2">
    <source>
        <dbReference type="Proteomes" id="UP000323136"/>
    </source>
</evidence>
<accession>A0A5S5DJB9</accession>
<proteinExistence type="predicted"/>
<name>A0A5S5DJB9_9FLAO</name>
<dbReference type="AlphaFoldDB" id="A0A5S5DJB9"/>
<dbReference type="OrthoDB" id="1146847at2"/>
<evidence type="ECO:0000313" key="1">
    <source>
        <dbReference type="EMBL" id="TYP96053.1"/>
    </source>
</evidence>
<dbReference type="Gene3D" id="3.40.30.10">
    <property type="entry name" value="Glutaredoxin"/>
    <property type="match status" value="1"/>
</dbReference>